<proteinExistence type="predicted"/>
<name>A0A5A7PG94_STRAF</name>
<dbReference type="Proteomes" id="UP000325081">
    <property type="component" value="Unassembled WGS sequence"/>
</dbReference>
<keyword evidence="1" id="KW-0175">Coiled coil</keyword>
<keyword evidence="3" id="KW-1185">Reference proteome</keyword>
<protein>
    <submittedName>
        <fullName evidence="2">Putative endonuclease</fullName>
    </submittedName>
</protein>
<feature type="non-terminal residue" evidence="2">
    <location>
        <position position="1"/>
    </location>
</feature>
<dbReference type="EMBL" id="BKCP01004505">
    <property type="protein sequence ID" value="GER31596.1"/>
    <property type="molecule type" value="Genomic_DNA"/>
</dbReference>
<reference evidence="3" key="1">
    <citation type="journal article" date="2019" name="Curr. Biol.">
        <title>Genome Sequence of Striga asiatica Provides Insight into the Evolution of Plant Parasitism.</title>
        <authorList>
            <person name="Yoshida S."/>
            <person name="Kim S."/>
            <person name="Wafula E.K."/>
            <person name="Tanskanen J."/>
            <person name="Kim Y.M."/>
            <person name="Honaas L."/>
            <person name="Yang Z."/>
            <person name="Spallek T."/>
            <person name="Conn C.E."/>
            <person name="Ichihashi Y."/>
            <person name="Cheong K."/>
            <person name="Cui S."/>
            <person name="Der J.P."/>
            <person name="Gundlach H."/>
            <person name="Jiao Y."/>
            <person name="Hori C."/>
            <person name="Ishida J.K."/>
            <person name="Kasahara H."/>
            <person name="Kiba T."/>
            <person name="Kim M.S."/>
            <person name="Koo N."/>
            <person name="Laohavisit A."/>
            <person name="Lee Y.H."/>
            <person name="Lumba S."/>
            <person name="McCourt P."/>
            <person name="Mortimer J.C."/>
            <person name="Mutuku J.M."/>
            <person name="Nomura T."/>
            <person name="Sasaki-Sekimoto Y."/>
            <person name="Seto Y."/>
            <person name="Wang Y."/>
            <person name="Wakatake T."/>
            <person name="Sakakibara H."/>
            <person name="Demura T."/>
            <person name="Yamaguchi S."/>
            <person name="Yoneyama K."/>
            <person name="Manabe R.I."/>
            <person name="Nelson D.C."/>
            <person name="Schulman A.H."/>
            <person name="Timko M.P."/>
            <person name="dePamphilis C.W."/>
            <person name="Choi D."/>
            <person name="Shirasu K."/>
        </authorList>
    </citation>
    <scope>NUCLEOTIDE SEQUENCE [LARGE SCALE GENOMIC DNA]</scope>
    <source>
        <strain evidence="3">cv. UVA1</strain>
    </source>
</reference>
<keyword evidence="2" id="KW-0378">Hydrolase</keyword>
<evidence type="ECO:0000313" key="2">
    <source>
        <dbReference type="EMBL" id="GER31596.1"/>
    </source>
</evidence>
<organism evidence="2 3">
    <name type="scientific">Striga asiatica</name>
    <name type="common">Asiatic witchweed</name>
    <name type="synonym">Buchnera asiatica</name>
    <dbReference type="NCBI Taxonomy" id="4170"/>
    <lineage>
        <taxon>Eukaryota</taxon>
        <taxon>Viridiplantae</taxon>
        <taxon>Streptophyta</taxon>
        <taxon>Embryophyta</taxon>
        <taxon>Tracheophyta</taxon>
        <taxon>Spermatophyta</taxon>
        <taxon>Magnoliopsida</taxon>
        <taxon>eudicotyledons</taxon>
        <taxon>Gunneridae</taxon>
        <taxon>Pentapetalae</taxon>
        <taxon>asterids</taxon>
        <taxon>lamiids</taxon>
        <taxon>Lamiales</taxon>
        <taxon>Orobanchaceae</taxon>
        <taxon>Buchnereae</taxon>
        <taxon>Striga</taxon>
    </lineage>
</organism>
<accession>A0A5A7PG94</accession>
<sequence>EGRGSEEAGGKPFTTVTSHDLSLSSKSVDEDVVLLLAFKMDMFSPVLYVLMDRLCWPLLLAMWRTISRAAQQGLGPASAPTPSLGFWSKFWEFRETERGITVECVAKNLAAMVAVWGSCRLVDYGDYKASTQLAELHAELKSERKRRDKLKEQLKELRDRDIYGRVPTRTSVFLRRNVGFCIAVPWCLYAFSSYFMDFDGYWKRRAEKRRFEIKEVTRDLDSMRKMREEMEHSVMSEVCTPLVVMSCYKQKSQVKMRRAMEILESEAGSIYCSTWQNICFCGQGV</sequence>
<keyword evidence="2" id="KW-0255">Endonuclease</keyword>
<dbReference type="AlphaFoldDB" id="A0A5A7PG94"/>
<evidence type="ECO:0000313" key="3">
    <source>
        <dbReference type="Proteomes" id="UP000325081"/>
    </source>
</evidence>
<evidence type="ECO:0000256" key="1">
    <source>
        <dbReference type="SAM" id="Coils"/>
    </source>
</evidence>
<dbReference type="OrthoDB" id="925831at2759"/>
<feature type="coiled-coil region" evidence="1">
    <location>
        <begin position="133"/>
        <end position="160"/>
    </location>
</feature>
<keyword evidence="2" id="KW-0540">Nuclease</keyword>
<comment type="caution">
    <text evidence="2">The sequence shown here is derived from an EMBL/GenBank/DDBJ whole genome shotgun (WGS) entry which is preliminary data.</text>
</comment>
<gene>
    <name evidence="2" type="ORF">STAS_07601</name>
</gene>
<dbReference type="GO" id="GO:0004519">
    <property type="term" value="F:endonuclease activity"/>
    <property type="evidence" value="ECO:0007669"/>
    <property type="project" value="UniProtKB-KW"/>
</dbReference>